<sequence length="504" mass="58066">MGPKPRLDPYTRLLHRFYEPLILLRTLGKTRGEHTSSPLHATPEQLKRRRLLRNLSYLCDYEKGGNTTTSIGLEENDECFVFWIASNTARSGTRILKFLRSTLLELRQIIELSEEQRGGPENAFIRTCITFAKSRVKKEIKMLASSIIKCNRYVSGDNPEEAYDQRKSSEMRWLEGEIQARDGDSHSNERVHALEQVHHYLGRLAHHVRAPMEVVKDSYSLPRLFDVYDIRLIKRVGSNPRPEADSLTTLPNILRRMLPSNDPRLEEYRKNIQDLDHKFNITARIQEKYEDKNFQPQIHAEIQVLEHFHANHIHFVDDDRYIGCSKSACYCCHLYFLHHKARPVVPESHQSIYLNWGLRVLPEGARDLGYEEQRNLINKMLEAIRHDALDQIRRKAGPPRWHADSRTGITMSTMEQSLDLDIMPPRKHSPEREIVASDVESGLSEHIARIELQSHILEASSMSSLEDETSSTDSATSVPRLHSETMVEFDSDSEDSDSIGGCAL</sequence>
<protein>
    <submittedName>
        <fullName evidence="1">Uncharacterized protein</fullName>
    </submittedName>
</protein>
<keyword evidence="2" id="KW-1185">Reference proteome</keyword>
<dbReference type="Proteomes" id="UP001497680">
    <property type="component" value="Unassembled WGS sequence"/>
</dbReference>
<evidence type="ECO:0000313" key="2">
    <source>
        <dbReference type="Proteomes" id="UP001497680"/>
    </source>
</evidence>
<comment type="caution">
    <text evidence="1">The sequence shown here is derived from an EMBL/GenBank/DDBJ whole genome shotgun (WGS) entry which is preliminary data.</text>
</comment>
<evidence type="ECO:0000313" key="1">
    <source>
        <dbReference type="EMBL" id="KAI6085117.1"/>
    </source>
</evidence>
<accession>A0ACC0CXE8</accession>
<reference evidence="1 2" key="1">
    <citation type="journal article" date="2022" name="New Phytol.">
        <title>Ecological generalism drives hyperdiversity of secondary metabolite gene clusters in xylarialean endophytes.</title>
        <authorList>
            <person name="Franco M.E.E."/>
            <person name="Wisecaver J.H."/>
            <person name="Arnold A.E."/>
            <person name="Ju Y.M."/>
            <person name="Slot J.C."/>
            <person name="Ahrendt S."/>
            <person name="Moore L.P."/>
            <person name="Eastman K.E."/>
            <person name="Scott K."/>
            <person name="Konkel Z."/>
            <person name="Mondo S.J."/>
            <person name="Kuo A."/>
            <person name="Hayes R.D."/>
            <person name="Haridas S."/>
            <person name="Andreopoulos B."/>
            <person name="Riley R."/>
            <person name="LaButti K."/>
            <person name="Pangilinan J."/>
            <person name="Lipzen A."/>
            <person name="Amirebrahimi M."/>
            <person name="Yan J."/>
            <person name="Adam C."/>
            <person name="Keymanesh K."/>
            <person name="Ng V."/>
            <person name="Louie K."/>
            <person name="Northen T."/>
            <person name="Drula E."/>
            <person name="Henrissat B."/>
            <person name="Hsieh H.M."/>
            <person name="Youens-Clark K."/>
            <person name="Lutzoni F."/>
            <person name="Miadlikowska J."/>
            <person name="Eastwood D.C."/>
            <person name="Hamelin R.C."/>
            <person name="Grigoriev I.V."/>
            <person name="U'Ren J.M."/>
        </authorList>
    </citation>
    <scope>NUCLEOTIDE SEQUENCE [LARGE SCALE GENOMIC DNA]</scope>
    <source>
        <strain evidence="1 2">ER1909</strain>
    </source>
</reference>
<name>A0ACC0CXE8_9PEZI</name>
<gene>
    <name evidence="1" type="ORF">F4821DRAFT_279662</name>
</gene>
<proteinExistence type="predicted"/>
<organism evidence="1 2">
    <name type="scientific">Hypoxylon rubiginosum</name>
    <dbReference type="NCBI Taxonomy" id="110542"/>
    <lineage>
        <taxon>Eukaryota</taxon>
        <taxon>Fungi</taxon>
        <taxon>Dikarya</taxon>
        <taxon>Ascomycota</taxon>
        <taxon>Pezizomycotina</taxon>
        <taxon>Sordariomycetes</taxon>
        <taxon>Xylariomycetidae</taxon>
        <taxon>Xylariales</taxon>
        <taxon>Hypoxylaceae</taxon>
        <taxon>Hypoxylon</taxon>
    </lineage>
</organism>
<dbReference type="EMBL" id="MU394329">
    <property type="protein sequence ID" value="KAI6085117.1"/>
    <property type="molecule type" value="Genomic_DNA"/>
</dbReference>